<comment type="catalytic activity">
    <reaction evidence="9 10">
        <text>L-threonyl-[protein] + FAD = FMN-L-threonyl-[protein] + AMP + H(+)</text>
        <dbReference type="Rhea" id="RHEA:36847"/>
        <dbReference type="Rhea" id="RHEA-COMP:11060"/>
        <dbReference type="Rhea" id="RHEA-COMP:11061"/>
        <dbReference type="ChEBI" id="CHEBI:15378"/>
        <dbReference type="ChEBI" id="CHEBI:30013"/>
        <dbReference type="ChEBI" id="CHEBI:57692"/>
        <dbReference type="ChEBI" id="CHEBI:74257"/>
        <dbReference type="ChEBI" id="CHEBI:456215"/>
        <dbReference type="EC" id="2.7.1.180"/>
    </reaction>
</comment>
<dbReference type="EC" id="2.7.1.180" evidence="1 10"/>
<organism evidence="13 14">
    <name type="scientific">Eubacterium uniforme</name>
    <dbReference type="NCBI Taxonomy" id="39495"/>
    <lineage>
        <taxon>Bacteria</taxon>
        <taxon>Bacillati</taxon>
        <taxon>Bacillota</taxon>
        <taxon>Clostridia</taxon>
        <taxon>Eubacteriales</taxon>
        <taxon>Eubacteriaceae</taxon>
        <taxon>Eubacterium</taxon>
    </lineage>
</organism>
<name>A0A1T4VHK1_9FIRM</name>
<keyword evidence="12" id="KW-0472">Membrane</keyword>
<evidence type="ECO:0000256" key="8">
    <source>
        <dbReference type="ARBA" id="ARBA00031306"/>
    </source>
</evidence>
<feature type="transmembrane region" description="Helical" evidence="12">
    <location>
        <begin position="44"/>
        <end position="63"/>
    </location>
</feature>
<evidence type="ECO:0000256" key="3">
    <source>
        <dbReference type="ARBA" id="ARBA00022630"/>
    </source>
</evidence>
<dbReference type="RefSeq" id="WP_078765842.1">
    <property type="nucleotide sequence ID" value="NZ_FUXZ01000005.1"/>
</dbReference>
<evidence type="ECO:0000256" key="2">
    <source>
        <dbReference type="ARBA" id="ARBA00016337"/>
    </source>
</evidence>
<reference evidence="13 14" key="1">
    <citation type="submission" date="2017-02" db="EMBL/GenBank/DDBJ databases">
        <authorList>
            <person name="Peterson S.W."/>
        </authorList>
    </citation>
    <scope>NUCLEOTIDE SEQUENCE [LARGE SCALE GENOMIC DNA]</scope>
    <source>
        <strain evidence="13 14">ATCC 35992</strain>
    </source>
</reference>
<feature type="binding site" evidence="11">
    <location>
        <position position="208"/>
    </location>
    <ligand>
        <name>Mg(2+)</name>
        <dbReference type="ChEBI" id="CHEBI:18420"/>
    </ligand>
</feature>
<feature type="binding site" evidence="11">
    <location>
        <position position="333"/>
    </location>
    <ligand>
        <name>Mg(2+)</name>
        <dbReference type="ChEBI" id="CHEBI:18420"/>
    </ligand>
</feature>
<evidence type="ECO:0000256" key="6">
    <source>
        <dbReference type="ARBA" id="ARBA00022827"/>
    </source>
</evidence>
<dbReference type="STRING" id="39495.SAMN02745111_00967"/>
<evidence type="ECO:0000256" key="1">
    <source>
        <dbReference type="ARBA" id="ARBA00011955"/>
    </source>
</evidence>
<dbReference type="PANTHER" id="PTHR30040:SF2">
    <property type="entry name" value="FAD:PROTEIN FMN TRANSFERASE"/>
    <property type="match status" value="1"/>
</dbReference>
<keyword evidence="5 10" id="KW-0479">Metal-binding</keyword>
<evidence type="ECO:0000256" key="4">
    <source>
        <dbReference type="ARBA" id="ARBA00022679"/>
    </source>
</evidence>
<evidence type="ECO:0000313" key="13">
    <source>
        <dbReference type="EMBL" id="SKA64446.1"/>
    </source>
</evidence>
<proteinExistence type="inferred from homology"/>
<gene>
    <name evidence="13" type="ORF">SAMN02745111_00967</name>
</gene>
<evidence type="ECO:0000256" key="11">
    <source>
        <dbReference type="PIRSR" id="PIRSR006268-2"/>
    </source>
</evidence>
<feature type="binding site" evidence="11">
    <location>
        <position position="329"/>
    </location>
    <ligand>
        <name>Mg(2+)</name>
        <dbReference type="ChEBI" id="CHEBI:18420"/>
    </ligand>
</feature>
<dbReference type="InterPro" id="IPR003374">
    <property type="entry name" value="ApbE-like_sf"/>
</dbReference>
<dbReference type="EMBL" id="FUXZ01000005">
    <property type="protein sequence ID" value="SKA64446.1"/>
    <property type="molecule type" value="Genomic_DNA"/>
</dbReference>
<protein>
    <recommendedName>
        <fullName evidence="2 10">FAD:protein FMN transferase</fullName>
        <ecNumber evidence="1 10">2.7.1.180</ecNumber>
    </recommendedName>
    <alternativeName>
        <fullName evidence="8 10">Flavin transferase</fullName>
    </alternativeName>
</protein>
<sequence length="385" mass="43309">MSDKKLEYKKKTEANDGINYIKPSLNKTYNGNNQSSTTNKKNGLNYKFIFFIACIVVFISRISSCVDNVIVAKSERDLFAMDTYMKFTVYGTDREKALNEICDRVKELDNKFSIVRNGAIKDLNEKHKISDEEAVNLIKEACNVSKDTNGAFDITVYPLMKEWGFITKEFTVVSDERLNEILANVNYEKIDISDEIKTPSDVEVDLGGIVKGYTGDVIADVLKKYRVKCAIVSLGGNVEIYSKKPDGKPWKVAIENPDKDENPDVKPAAYLEINDARDGKAIVTSGDYERFFKADGVRYHHIIDPKTGKPANNGIRSVTIVSDDGTMADALSTALFVMGKDKATSYWKAHKDEFDFIMIMDDKKVYASEGVKDELSTELEVEFVK</sequence>
<dbReference type="PANTHER" id="PTHR30040">
    <property type="entry name" value="THIAMINE BIOSYNTHESIS LIPOPROTEIN APBE"/>
    <property type="match status" value="1"/>
</dbReference>
<dbReference type="GO" id="GO:0016740">
    <property type="term" value="F:transferase activity"/>
    <property type="evidence" value="ECO:0007669"/>
    <property type="project" value="UniProtKB-UniRule"/>
</dbReference>
<keyword evidence="7 10" id="KW-0460">Magnesium</keyword>
<accession>A0A1T4VHK1</accession>
<dbReference type="Proteomes" id="UP000190814">
    <property type="component" value="Unassembled WGS sequence"/>
</dbReference>
<keyword evidence="6 10" id="KW-0274">FAD</keyword>
<evidence type="ECO:0000256" key="7">
    <source>
        <dbReference type="ARBA" id="ARBA00022842"/>
    </source>
</evidence>
<evidence type="ECO:0000256" key="12">
    <source>
        <dbReference type="SAM" id="Phobius"/>
    </source>
</evidence>
<keyword evidence="3 10" id="KW-0285">Flavoprotein</keyword>
<keyword evidence="12" id="KW-1133">Transmembrane helix</keyword>
<dbReference type="OrthoDB" id="9778595at2"/>
<dbReference type="Gene3D" id="3.10.520.10">
    <property type="entry name" value="ApbE-like domains"/>
    <property type="match status" value="1"/>
</dbReference>
<evidence type="ECO:0000256" key="5">
    <source>
        <dbReference type="ARBA" id="ARBA00022723"/>
    </source>
</evidence>
<comment type="similarity">
    <text evidence="10">Belongs to the ApbE family.</text>
</comment>
<evidence type="ECO:0000256" key="9">
    <source>
        <dbReference type="ARBA" id="ARBA00048540"/>
    </source>
</evidence>
<dbReference type="GO" id="GO:0046872">
    <property type="term" value="F:metal ion binding"/>
    <property type="evidence" value="ECO:0007669"/>
    <property type="project" value="UniProtKB-UniRule"/>
</dbReference>
<keyword evidence="14" id="KW-1185">Reference proteome</keyword>
<keyword evidence="13" id="KW-0449">Lipoprotein</keyword>
<dbReference type="Pfam" id="PF02424">
    <property type="entry name" value="ApbE"/>
    <property type="match status" value="1"/>
</dbReference>
<dbReference type="InterPro" id="IPR024932">
    <property type="entry name" value="ApbE"/>
</dbReference>
<comment type="cofactor">
    <cofactor evidence="11">
        <name>Mg(2+)</name>
        <dbReference type="ChEBI" id="CHEBI:18420"/>
    </cofactor>
    <cofactor evidence="11">
        <name>Mn(2+)</name>
        <dbReference type="ChEBI" id="CHEBI:29035"/>
    </cofactor>
    <text evidence="11">Magnesium. Can also use manganese.</text>
</comment>
<evidence type="ECO:0000313" key="14">
    <source>
        <dbReference type="Proteomes" id="UP000190814"/>
    </source>
</evidence>
<keyword evidence="12" id="KW-0812">Transmembrane</keyword>
<dbReference type="AlphaFoldDB" id="A0A1T4VHK1"/>
<evidence type="ECO:0000256" key="10">
    <source>
        <dbReference type="PIRNR" id="PIRNR006268"/>
    </source>
</evidence>
<keyword evidence="4 10" id="KW-0808">Transferase</keyword>
<dbReference type="SUPFAM" id="SSF143631">
    <property type="entry name" value="ApbE-like"/>
    <property type="match status" value="1"/>
</dbReference>
<dbReference type="PIRSF" id="PIRSF006268">
    <property type="entry name" value="ApbE"/>
    <property type="match status" value="1"/>
</dbReference>